<feature type="non-terminal residue" evidence="1">
    <location>
        <position position="1"/>
    </location>
</feature>
<gene>
    <name evidence="1" type="ORF">H0E87_028395</name>
</gene>
<evidence type="ECO:0000313" key="1">
    <source>
        <dbReference type="EMBL" id="KAH8483957.1"/>
    </source>
</evidence>
<sequence length="212" mass="22403">NFEPTLSCITLIQEGFQFNLIRSSTNLVLPPAYQASTLPISFNLRSFSTPKNGSGAEIWSSPKTCSLVDDGPDGSGVVLLEGEMLLPLFEGVFSSFLLAESGSLAYLKTGWPNLAQSWNRPAFALIGSVDPLVLLSSVLMLVILEALLVQCVAAICSLVCYASSFLTLAGSSVVNVGSSCFAQSSLAGCSVEELDGAWYSGNFDAAAKLIWL</sequence>
<comment type="caution">
    <text evidence="1">The sequence shown here is derived from an EMBL/GenBank/DDBJ whole genome shotgun (WGS) entry which is preliminary data.</text>
</comment>
<protein>
    <submittedName>
        <fullName evidence="1">Uncharacterized protein</fullName>
    </submittedName>
</protein>
<dbReference type="Proteomes" id="UP000807159">
    <property type="component" value="Chromosome 17"/>
</dbReference>
<keyword evidence="2" id="KW-1185">Reference proteome</keyword>
<reference evidence="1" key="1">
    <citation type="journal article" date="2021" name="J. Hered.">
        <title>Genome Assembly of Salicaceae Populus deltoides (Eastern Cottonwood) I-69 Based on Nanopore Sequencing and Hi-C Technologies.</title>
        <authorList>
            <person name="Bai S."/>
            <person name="Wu H."/>
            <person name="Zhang J."/>
            <person name="Pan Z."/>
            <person name="Zhao W."/>
            <person name="Li Z."/>
            <person name="Tong C."/>
        </authorList>
    </citation>
    <scope>NUCLEOTIDE SEQUENCE</scope>
    <source>
        <tissue evidence="1">Leaf</tissue>
    </source>
</reference>
<proteinExistence type="predicted"/>
<dbReference type="AlphaFoldDB" id="A0A8T2WW09"/>
<dbReference type="EMBL" id="JACEGQ020000017">
    <property type="protein sequence ID" value="KAH8483957.1"/>
    <property type="molecule type" value="Genomic_DNA"/>
</dbReference>
<name>A0A8T2WW09_POPDE</name>
<evidence type="ECO:0000313" key="2">
    <source>
        <dbReference type="Proteomes" id="UP000807159"/>
    </source>
</evidence>
<organism evidence="1 2">
    <name type="scientific">Populus deltoides</name>
    <name type="common">Eastern poplar</name>
    <name type="synonym">Eastern cottonwood</name>
    <dbReference type="NCBI Taxonomy" id="3696"/>
    <lineage>
        <taxon>Eukaryota</taxon>
        <taxon>Viridiplantae</taxon>
        <taxon>Streptophyta</taxon>
        <taxon>Embryophyta</taxon>
        <taxon>Tracheophyta</taxon>
        <taxon>Spermatophyta</taxon>
        <taxon>Magnoliopsida</taxon>
        <taxon>eudicotyledons</taxon>
        <taxon>Gunneridae</taxon>
        <taxon>Pentapetalae</taxon>
        <taxon>rosids</taxon>
        <taxon>fabids</taxon>
        <taxon>Malpighiales</taxon>
        <taxon>Salicaceae</taxon>
        <taxon>Saliceae</taxon>
        <taxon>Populus</taxon>
    </lineage>
</organism>
<accession>A0A8T2WW09</accession>